<keyword evidence="6" id="KW-1185">Reference proteome</keyword>
<dbReference type="InterPro" id="IPR000757">
    <property type="entry name" value="Beta-glucanase-like"/>
</dbReference>
<gene>
    <name evidence="5" type="ORF">B5M42_15265</name>
</gene>
<dbReference type="GO" id="GO:0005975">
    <property type="term" value="P:carbohydrate metabolic process"/>
    <property type="evidence" value="ECO:0007669"/>
    <property type="project" value="InterPro"/>
</dbReference>
<dbReference type="GO" id="GO:0030246">
    <property type="term" value="F:carbohydrate binding"/>
    <property type="evidence" value="ECO:0007669"/>
    <property type="project" value="UniProtKB-UniRule"/>
</dbReference>
<dbReference type="EMBL" id="MYFO01000020">
    <property type="protein sequence ID" value="TFE86202.1"/>
    <property type="molecule type" value="Genomic_DNA"/>
</dbReference>
<comment type="similarity">
    <text evidence="1">Belongs to the glycosyl hydrolase 16 family.</text>
</comment>
<evidence type="ECO:0000256" key="1">
    <source>
        <dbReference type="ARBA" id="ARBA00006865"/>
    </source>
</evidence>
<dbReference type="PANTHER" id="PTHR10963">
    <property type="entry name" value="GLYCOSYL HYDROLASE-RELATED"/>
    <property type="match status" value="1"/>
</dbReference>
<dbReference type="RefSeq" id="WP_209280738.1">
    <property type="nucleotide sequence ID" value="NZ_MYFO02000005.1"/>
</dbReference>
<name>A0A4Y8PY39_9BACL</name>
<dbReference type="SUPFAM" id="SSF49899">
    <property type="entry name" value="Concanavalin A-like lectins/glucanases"/>
    <property type="match status" value="1"/>
</dbReference>
<dbReference type="Proteomes" id="UP000298246">
    <property type="component" value="Unassembled WGS sequence"/>
</dbReference>
<dbReference type="PANTHER" id="PTHR10963:SF55">
    <property type="entry name" value="GLYCOSIDE HYDROLASE FAMILY 16 PROTEIN"/>
    <property type="match status" value="1"/>
</dbReference>
<organism evidence="5 6">
    <name type="scientific">Paenibacillus athensensis</name>
    <dbReference type="NCBI Taxonomy" id="1967502"/>
    <lineage>
        <taxon>Bacteria</taxon>
        <taxon>Bacillati</taxon>
        <taxon>Bacillota</taxon>
        <taxon>Bacilli</taxon>
        <taxon>Bacillales</taxon>
        <taxon>Paenibacillaceae</taxon>
        <taxon>Paenibacillus</taxon>
    </lineage>
</organism>
<dbReference type="GO" id="GO:0004553">
    <property type="term" value="F:hydrolase activity, hydrolyzing O-glycosyl compounds"/>
    <property type="evidence" value="ECO:0007669"/>
    <property type="project" value="InterPro"/>
</dbReference>
<dbReference type="Pfam" id="PF26113">
    <property type="entry name" value="GH16_XgeA"/>
    <property type="match status" value="1"/>
</dbReference>
<feature type="compositionally biased region" description="Low complexity" evidence="2">
    <location>
        <begin position="331"/>
        <end position="347"/>
    </location>
</feature>
<dbReference type="AlphaFoldDB" id="A0A4Y8PY39"/>
<evidence type="ECO:0000259" key="4">
    <source>
        <dbReference type="PROSITE" id="PS52005"/>
    </source>
</evidence>
<dbReference type="Gene3D" id="2.60.120.200">
    <property type="match status" value="1"/>
</dbReference>
<dbReference type="PROSITE" id="PS52005">
    <property type="entry name" value="CBM56"/>
    <property type="match status" value="1"/>
</dbReference>
<comment type="caution">
    <text evidence="5">The sequence shown here is derived from an EMBL/GenBank/DDBJ whole genome shotgun (WGS) entry which is preliminary data.</text>
</comment>
<dbReference type="InterPro" id="IPR047569">
    <property type="entry name" value="CBM56"/>
</dbReference>
<protein>
    <submittedName>
        <fullName evidence="5">Uncharacterized protein</fullName>
    </submittedName>
</protein>
<dbReference type="InterPro" id="IPR013320">
    <property type="entry name" value="ConA-like_dom_sf"/>
</dbReference>
<feature type="domain" description="GH16" evidence="3">
    <location>
        <begin position="41"/>
        <end position="318"/>
    </location>
</feature>
<evidence type="ECO:0000259" key="3">
    <source>
        <dbReference type="PROSITE" id="PS51762"/>
    </source>
</evidence>
<evidence type="ECO:0000313" key="6">
    <source>
        <dbReference type="Proteomes" id="UP000298246"/>
    </source>
</evidence>
<proteinExistence type="inferred from homology"/>
<sequence>MFTNWLPAHRRGPVQLFLCALLILALVVTLLIPTFQNPLVAHASAPSVPSGWTNVFTDDFSGASGSGVNTSNWLYDTGYGYPGGAYNWGTGEIENMTNSTANVYQDGNGYLNIKPIRASNGTWTSGRIETQNSSFQPPSGGIMHVEARIQLPNVTGSAAQGYWPAFWMLGAPFRGNYTNWPSVGEIDIMENVNGVNTVYSTLHCGYNPGGPCNETNGIGGNKSGASPSLQSDFHVYAMEFDKSVSPQQIRYYLDGVNFFTVYSNQVDSTTWNNATNHGFFIILNVAIGGSWPGNPTSSTVSGAAMKVDYVQVRTKSGGSSSTPTPTPTPTPTGTATPTPTPTPNSSSDYAVTVTKSGSSATIKFTPKASGVATTAPIMSYQCSALFGGNQQNVYMTSSSGSWTYTINGLSTGKVVNYYFTYTKNGVQQPPTSTQSFTF</sequence>
<dbReference type="CDD" id="cd02182">
    <property type="entry name" value="GH16_Strep_laminarinase_like"/>
    <property type="match status" value="1"/>
</dbReference>
<feature type="domain" description="CBM56" evidence="4">
    <location>
        <begin position="344"/>
        <end position="438"/>
    </location>
</feature>
<feature type="region of interest" description="Disordered" evidence="2">
    <location>
        <begin position="313"/>
        <end position="348"/>
    </location>
</feature>
<evidence type="ECO:0000256" key="2">
    <source>
        <dbReference type="SAM" id="MobiDB-lite"/>
    </source>
</evidence>
<dbReference type="Pfam" id="PF22184">
    <property type="entry name" value="CBM_56"/>
    <property type="match status" value="1"/>
</dbReference>
<evidence type="ECO:0000313" key="5">
    <source>
        <dbReference type="EMBL" id="TFE86202.1"/>
    </source>
</evidence>
<reference evidence="5 6" key="1">
    <citation type="submission" date="2017-03" db="EMBL/GenBank/DDBJ databases">
        <title>Isolation of Levoglucosan Utilizing Bacteria.</title>
        <authorList>
            <person name="Arya A.S."/>
        </authorList>
    </citation>
    <scope>NUCLEOTIDE SEQUENCE [LARGE SCALE GENOMIC DNA]</scope>
    <source>
        <strain evidence="5 6">MEC069</strain>
    </source>
</reference>
<dbReference type="PROSITE" id="PS51762">
    <property type="entry name" value="GH16_2"/>
    <property type="match status" value="1"/>
</dbReference>
<accession>A0A4Y8PY39</accession>
<dbReference type="InterPro" id="IPR050546">
    <property type="entry name" value="Glycosyl_Hydrlase_16"/>
</dbReference>